<sequence length="173" mass="19343">MTELDQAPPPPYNWSLQRWRLATIFSLILLSVAVATIFSMKEQFKAQITHMQTKLKSVPQIKYVAVLVDDKFTPAQLITFDPQDGRLQIQRLNDIKEGREDSMQLWALDDAGRPLSLGVLTPKLKTAQLPVSEKILSQAVGLAISVEERGGVESGKLPRLPYLYTGTLIQKAL</sequence>
<dbReference type="GO" id="GO:0005886">
    <property type="term" value="C:plasma membrane"/>
    <property type="evidence" value="ECO:0007669"/>
    <property type="project" value="InterPro"/>
</dbReference>
<evidence type="ECO:0000313" key="3">
    <source>
        <dbReference type="EMBL" id="OQW88374.1"/>
    </source>
</evidence>
<dbReference type="AlphaFoldDB" id="A0A1W9KV55"/>
<comment type="caution">
    <text evidence="3">The sequence shown here is derived from an EMBL/GenBank/DDBJ whole genome shotgun (WGS) entry which is preliminary data.</text>
</comment>
<dbReference type="InterPro" id="IPR018764">
    <property type="entry name" value="RskA_C"/>
</dbReference>
<keyword evidence="1" id="KW-0812">Transmembrane</keyword>
<feature type="domain" description="Anti-sigma K factor RskA C-terminal" evidence="2">
    <location>
        <begin position="32"/>
        <end position="153"/>
    </location>
</feature>
<accession>A0A1W9KV55</accession>
<dbReference type="Pfam" id="PF10099">
    <property type="entry name" value="RskA_C"/>
    <property type="match status" value="1"/>
</dbReference>
<keyword evidence="1" id="KW-1133">Transmembrane helix</keyword>
<name>A0A1W9KV55_9BURK</name>
<proteinExistence type="predicted"/>
<organism evidence="3 4">
    <name type="scientific">Rhodoferax ferrireducens</name>
    <dbReference type="NCBI Taxonomy" id="192843"/>
    <lineage>
        <taxon>Bacteria</taxon>
        <taxon>Pseudomonadati</taxon>
        <taxon>Pseudomonadota</taxon>
        <taxon>Betaproteobacteria</taxon>
        <taxon>Burkholderiales</taxon>
        <taxon>Comamonadaceae</taxon>
        <taxon>Rhodoferax</taxon>
    </lineage>
</organism>
<feature type="transmembrane region" description="Helical" evidence="1">
    <location>
        <begin position="20"/>
        <end position="38"/>
    </location>
</feature>
<dbReference type="Proteomes" id="UP000192505">
    <property type="component" value="Unassembled WGS sequence"/>
</dbReference>
<evidence type="ECO:0000313" key="4">
    <source>
        <dbReference type="Proteomes" id="UP000192505"/>
    </source>
</evidence>
<evidence type="ECO:0000259" key="2">
    <source>
        <dbReference type="Pfam" id="PF10099"/>
    </source>
</evidence>
<protein>
    <recommendedName>
        <fullName evidence="2">Anti-sigma K factor RskA C-terminal domain-containing protein</fullName>
    </recommendedName>
</protein>
<gene>
    <name evidence="3" type="ORF">BWK72_08830</name>
</gene>
<reference evidence="3 4" key="1">
    <citation type="submission" date="2017-01" db="EMBL/GenBank/DDBJ databases">
        <title>Novel large sulfur bacteria in the metagenomes of groundwater-fed chemosynthetic microbial mats in the Lake Huron basin.</title>
        <authorList>
            <person name="Sharrar A.M."/>
            <person name="Flood B.E."/>
            <person name="Bailey J.V."/>
            <person name="Jones D.S."/>
            <person name="Biddanda B."/>
            <person name="Ruberg S.A."/>
            <person name="Marcus D.N."/>
            <person name="Dick G.J."/>
        </authorList>
    </citation>
    <scope>NUCLEOTIDE SEQUENCE [LARGE SCALE GENOMIC DNA]</scope>
    <source>
        <strain evidence="3">A7</strain>
    </source>
</reference>
<keyword evidence="1" id="KW-0472">Membrane</keyword>
<dbReference type="EMBL" id="MTEI01000004">
    <property type="protein sequence ID" value="OQW88374.1"/>
    <property type="molecule type" value="Genomic_DNA"/>
</dbReference>
<evidence type="ECO:0000256" key="1">
    <source>
        <dbReference type="SAM" id="Phobius"/>
    </source>
</evidence>